<keyword evidence="3 7" id="KW-0812">Transmembrane</keyword>
<evidence type="ECO:0000256" key="3">
    <source>
        <dbReference type="ARBA" id="ARBA00022692"/>
    </source>
</evidence>
<evidence type="ECO:0000256" key="2">
    <source>
        <dbReference type="ARBA" id="ARBA00022448"/>
    </source>
</evidence>
<feature type="transmembrane region" description="Helical" evidence="7">
    <location>
        <begin position="246"/>
        <end position="266"/>
    </location>
</feature>
<keyword evidence="2" id="KW-0813">Transport</keyword>
<feature type="transmembrane region" description="Helical" evidence="7">
    <location>
        <begin position="494"/>
        <end position="515"/>
    </location>
</feature>
<dbReference type="EMBL" id="GL891382">
    <property type="protein sequence ID" value="EGO53623.1"/>
    <property type="molecule type" value="Genomic_DNA"/>
</dbReference>
<dbReference type="KEGG" id="nte:NEUTE1DRAFT93099"/>
<evidence type="ECO:0008006" key="10">
    <source>
        <dbReference type="Google" id="ProtNLM"/>
    </source>
</evidence>
<feature type="transmembrane region" description="Helical" evidence="7">
    <location>
        <begin position="208"/>
        <end position="226"/>
    </location>
</feature>
<feature type="transmembrane region" description="Helical" evidence="7">
    <location>
        <begin position="176"/>
        <end position="196"/>
    </location>
</feature>
<dbReference type="Pfam" id="PF13520">
    <property type="entry name" value="AA_permease_2"/>
    <property type="match status" value="1"/>
</dbReference>
<evidence type="ECO:0000313" key="8">
    <source>
        <dbReference type="EMBL" id="EGO53623.1"/>
    </source>
</evidence>
<name>F8N542_NEUT8</name>
<protein>
    <recommendedName>
        <fullName evidence="10">Amino acid transporter</fullName>
    </recommendedName>
</protein>
<feature type="transmembrane region" description="Helical" evidence="7">
    <location>
        <begin position="85"/>
        <end position="110"/>
    </location>
</feature>
<dbReference type="Proteomes" id="UP000008065">
    <property type="component" value="Unassembled WGS sequence"/>
</dbReference>
<keyword evidence="4 7" id="KW-1133">Transmembrane helix</keyword>
<comment type="subcellular location">
    <subcellularLocation>
        <location evidence="1">Membrane</location>
        <topology evidence="1">Multi-pass membrane protein</topology>
    </subcellularLocation>
</comment>
<accession>F8N542</accession>
<sequence length="584" mass="62937">MDSSHQASVDEKQSVRAGGCPEDRDEIVAAIENGVVVNASGYRDQLNRQYSLLGLAGIAITIDNAWIALGSSISVSILNGGPPGLIFGLIVAVFYYSFIGAGLAELASAIPTAGGVYHWATIAGGPKYGRILGFFTGWINFYGWMFDLAALMQITANICISMYSVYHQTTYTYEPWQVYITYLLVLWLSTAAVIFANRVIPHTQKIGMFFVIVGGIITIIVISAMPKRHASDYFVWKSFTENNLTGWPGGLAFLLGVLNGAFTVGTPDAITHMAEELPHPKKDLPKAIGLQIGLGFLYAFCFAIALCYAITDLDALQGGFNTYPLANIYAQATAHADGTTNHGATFGLLFIILCSSLLCCVGTVLANSRIYWALARDNAVPLSPLFSRVNERLSCPIPATLFVATIATALGAIPLGSPTAFLNLTGSFIILTTTSYAIPFAANILTRRQYLPSVPGSFRLGKFGTPINILAVLFIVLFNTLFCFPYDYPTTTESMNYNSVILVGVVALTALWWVVHARRKYPGPRVMALYIHGGDITGEKVQVSEGVEVPGIGLEQEGYGGVGVLKEKPQEKKKKKGSDGGILP</sequence>
<feature type="transmembrane region" description="Helical" evidence="7">
    <location>
        <begin position="52"/>
        <end position="73"/>
    </location>
</feature>
<reference evidence="9" key="1">
    <citation type="journal article" date="2011" name="Genetics">
        <title>Massive changes in genome architecture accompany the transition to self-fertility in the filamentous fungus Neurospora tetrasperma.</title>
        <authorList>
            <person name="Ellison C.E."/>
            <person name="Stajich J.E."/>
            <person name="Jacobson D.J."/>
            <person name="Natvig D.O."/>
            <person name="Lapidus A."/>
            <person name="Foster B."/>
            <person name="Aerts A."/>
            <person name="Riley R."/>
            <person name="Lindquist E.A."/>
            <person name="Grigoriev I.V."/>
            <person name="Taylor J.W."/>
        </authorList>
    </citation>
    <scope>NUCLEOTIDE SEQUENCE [LARGE SCALE GENOMIC DNA]</scope>
    <source>
        <strain evidence="9">FGSC 2508 / P0657</strain>
    </source>
</reference>
<feature type="transmembrane region" description="Helical" evidence="7">
    <location>
        <begin position="393"/>
        <end position="415"/>
    </location>
</feature>
<dbReference type="AlphaFoldDB" id="F8N542"/>
<proteinExistence type="predicted"/>
<evidence type="ECO:0000313" key="9">
    <source>
        <dbReference type="Proteomes" id="UP000008065"/>
    </source>
</evidence>
<dbReference type="GO" id="GO:0022857">
    <property type="term" value="F:transmembrane transporter activity"/>
    <property type="evidence" value="ECO:0007669"/>
    <property type="project" value="InterPro"/>
</dbReference>
<dbReference type="OrthoDB" id="3900342at2759"/>
<keyword evidence="9" id="KW-1185">Reference proteome</keyword>
<evidence type="ECO:0000256" key="7">
    <source>
        <dbReference type="SAM" id="Phobius"/>
    </source>
</evidence>
<dbReference type="GO" id="GO:0016020">
    <property type="term" value="C:membrane"/>
    <property type="evidence" value="ECO:0007669"/>
    <property type="project" value="UniProtKB-SubCell"/>
</dbReference>
<feature type="region of interest" description="Disordered" evidence="6">
    <location>
        <begin position="563"/>
        <end position="584"/>
    </location>
</feature>
<keyword evidence="5 7" id="KW-0472">Membrane</keyword>
<evidence type="ECO:0000256" key="6">
    <source>
        <dbReference type="SAM" id="MobiDB-lite"/>
    </source>
</evidence>
<feature type="transmembrane region" description="Helical" evidence="7">
    <location>
        <begin position="467"/>
        <end position="488"/>
    </location>
</feature>
<dbReference type="PIRSF" id="PIRSF006060">
    <property type="entry name" value="AA_transporter"/>
    <property type="match status" value="1"/>
</dbReference>
<dbReference type="HOGENOM" id="CLU_004495_2_1_1"/>
<evidence type="ECO:0000256" key="5">
    <source>
        <dbReference type="ARBA" id="ARBA00023136"/>
    </source>
</evidence>
<dbReference type="RefSeq" id="XP_009857211.1">
    <property type="nucleotide sequence ID" value="XM_009858909.1"/>
</dbReference>
<feature type="transmembrane region" description="Helical" evidence="7">
    <location>
        <begin position="131"/>
        <end position="156"/>
    </location>
</feature>
<dbReference type="PANTHER" id="PTHR45649">
    <property type="entry name" value="AMINO-ACID PERMEASE BAT1"/>
    <property type="match status" value="1"/>
</dbReference>
<evidence type="ECO:0000256" key="4">
    <source>
        <dbReference type="ARBA" id="ARBA00022989"/>
    </source>
</evidence>
<dbReference type="Gene3D" id="1.20.1740.10">
    <property type="entry name" value="Amino acid/polyamine transporter I"/>
    <property type="match status" value="1"/>
</dbReference>
<feature type="transmembrane region" description="Helical" evidence="7">
    <location>
        <begin position="421"/>
        <end position="446"/>
    </location>
</feature>
<dbReference type="PANTHER" id="PTHR45649:SF27">
    <property type="entry name" value="CHOLINE TRANSPORTER (EUROFUNG)"/>
    <property type="match status" value="1"/>
</dbReference>
<dbReference type="InterPro" id="IPR002293">
    <property type="entry name" value="AA/rel_permease1"/>
</dbReference>
<feature type="transmembrane region" description="Helical" evidence="7">
    <location>
        <begin position="287"/>
        <end position="311"/>
    </location>
</feature>
<organism evidence="8 9">
    <name type="scientific">Neurospora tetrasperma (strain FGSC 2508 / ATCC MYA-4615 / P0657)</name>
    <dbReference type="NCBI Taxonomy" id="510951"/>
    <lineage>
        <taxon>Eukaryota</taxon>
        <taxon>Fungi</taxon>
        <taxon>Dikarya</taxon>
        <taxon>Ascomycota</taxon>
        <taxon>Pezizomycotina</taxon>
        <taxon>Sordariomycetes</taxon>
        <taxon>Sordariomycetidae</taxon>
        <taxon>Sordariales</taxon>
        <taxon>Sordariaceae</taxon>
        <taxon>Neurospora</taxon>
    </lineage>
</organism>
<dbReference type="GeneID" id="20831571"/>
<gene>
    <name evidence="8" type="ORF">NEUTE1DRAFT_93099</name>
</gene>
<evidence type="ECO:0000256" key="1">
    <source>
        <dbReference type="ARBA" id="ARBA00004141"/>
    </source>
</evidence>
<feature type="transmembrane region" description="Helical" evidence="7">
    <location>
        <begin position="346"/>
        <end position="372"/>
    </location>
</feature>
<dbReference type="VEuPathDB" id="FungiDB:NEUTE1DRAFT_93099"/>